<dbReference type="InterPro" id="IPR001851">
    <property type="entry name" value="ABC_transp_permease"/>
</dbReference>
<comment type="subcellular location">
    <subcellularLocation>
        <location evidence="1">Cell membrane</location>
        <topology evidence="1">Multi-pass membrane protein</topology>
    </subcellularLocation>
</comment>
<dbReference type="EMBL" id="BCNO01000001">
    <property type="protein sequence ID" value="GAQ93880.1"/>
    <property type="molecule type" value="Genomic_DNA"/>
</dbReference>
<evidence type="ECO:0000256" key="3">
    <source>
        <dbReference type="ARBA" id="ARBA00022475"/>
    </source>
</evidence>
<feature type="transmembrane region" description="Helical" evidence="9">
    <location>
        <begin position="135"/>
        <end position="158"/>
    </location>
</feature>
<dbReference type="Proteomes" id="UP000054976">
    <property type="component" value="Unassembled WGS sequence"/>
</dbReference>
<keyword evidence="5" id="KW-0029">Amino-acid transport</keyword>
<feature type="transmembrane region" description="Helical" evidence="9">
    <location>
        <begin position="62"/>
        <end position="79"/>
    </location>
</feature>
<comment type="similarity">
    <text evidence="8">Belongs to the binding-protein-dependent transport system permease family. LivHM subfamily.</text>
</comment>
<dbReference type="PANTHER" id="PTHR11795:SF445">
    <property type="entry name" value="AMINO ACID ABC TRANSPORTER PERMEASE PROTEIN"/>
    <property type="match status" value="1"/>
</dbReference>
<evidence type="ECO:0000256" key="7">
    <source>
        <dbReference type="ARBA" id="ARBA00023136"/>
    </source>
</evidence>
<keyword evidence="7 9" id="KW-0472">Membrane</keyword>
<evidence type="ECO:0000256" key="2">
    <source>
        <dbReference type="ARBA" id="ARBA00022448"/>
    </source>
</evidence>
<feature type="transmembrane region" description="Helical" evidence="9">
    <location>
        <begin position="6"/>
        <end position="29"/>
    </location>
</feature>
<dbReference type="GO" id="GO:0006865">
    <property type="term" value="P:amino acid transport"/>
    <property type="evidence" value="ECO:0007669"/>
    <property type="project" value="UniProtKB-KW"/>
</dbReference>
<keyword evidence="3" id="KW-1003">Cell membrane</keyword>
<evidence type="ECO:0000313" key="10">
    <source>
        <dbReference type="EMBL" id="GAQ93880.1"/>
    </source>
</evidence>
<accession>A0A0U9HLC1</accession>
<evidence type="ECO:0000256" key="6">
    <source>
        <dbReference type="ARBA" id="ARBA00022989"/>
    </source>
</evidence>
<proteinExistence type="inferred from homology"/>
<dbReference type="GO" id="GO:0005886">
    <property type="term" value="C:plasma membrane"/>
    <property type="evidence" value="ECO:0007669"/>
    <property type="project" value="UniProtKB-SubCell"/>
</dbReference>
<dbReference type="InterPro" id="IPR052157">
    <property type="entry name" value="BCAA_transport_permease"/>
</dbReference>
<dbReference type="CDD" id="cd06582">
    <property type="entry name" value="TM_PBP1_LivH_like"/>
    <property type="match status" value="1"/>
</dbReference>
<comment type="caution">
    <text evidence="10">The sequence shown here is derived from an EMBL/GenBank/DDBJ whole genome shotgun (WGS) entry which is preliminary data.</text>
</comment>
<gene>
    <name evidence="10" type="ORF">TAGGR_144</name>
</gene>
<reference evidence="11" key="1">
    <citation type="submission" date="2016-01" db="EMBL/GenBank/DDBJ databases">
        <title>Draft genome sequence of Thermodesulfovibrio aggregans strain TGE-P1.</title>
        <authorList>
            <person name="Sekiguchi Y."/>
            <person name="Ohashi A."/>
            <person name="Matsuura N."/>
            <person name="Tourlousse M.D."/>
        </authorList>
    </citation>
    <scope>NUCLEOTIDE SEQUENCE [LARGE SCALE GENOMIC DNA]</scope>
    <source>
        <strain evidence="11">TGE-P1</strain>
    </source>
</reference>
<feature type="transmembrane region" description="Helical" evidence="9">
    <location>
        <begin position="36"/>
        <end position="56"/>
    </location>
</feature>
<evidence type="ECO:0000256" key="4">
    <source>
        <dbReference type="ARBA" id="ARBA00022692"/>
    </source>
</evidence>
<name>A0A0U9HLC1_9BACT</name>
<evidence type="ECO:0000313" key="11">
    <source>
        <dbReference type="Proteomes" id="UP000054976"/>
    </source>
</evidence>
<organism evidence="10 11">
    <name type="scientific">Thermodesulfovibrio aggregans</name>
    <dbReference type="NCBI Taxonomy" id="86166"/>
    <lineage>
        <taxon>Bacteria</taxon>
        <taxon>Pseudomonadati</taxon>
        <taxon>Nitrospirota</taxon>
        <taxon>Thermodesulfovibrionia</taxon>
        <taxon>Thermodesulfovibrionales</taxon>
        <taxon>Thermodesulfovibrionaceae</taxon>
        <taxon>Thermodesulfovibrio</taxon>
    </lineage>
</organism>
<dbReference type="RefSeq" id="WP_059175372.1">
    <property type="nucleotide sequence ID" value="NZ_BCNO01000001.1"/>
</dbReference>
<feature type="transmembrane region" description="Helical" evidence="9">
    <location>
        <begin position="187"/>
        <end position="206"/>
    </location>
</feature>
<dbReference type="Pfam" id="PF02653">
    <property type="entry name" value="BPD_transp_2"/>
    <property type="match status" value="1"/>
</dbReference>
<feature type="transmembrane region" description="Helical" evidence="9">
    <location>
        <begin position="240"/>
        <end position="258"/>
    </location>
</feature>
<evidence type="ECO:0000256" key="1">
    <source>
        <dbReference type="ARBA" id="ARBA00004651"/>
    </source>
</evidence>
<dbReference type="GO" id="GO:0022857">
    <property type="term" value="F:transmembrane transporter activity"/>
    <property type="evidence" value="ECO:0007669"/>
    <property type="project" value="InterPro"/>
</dbReference>
<sequence>MIILQVLLNGILLGGFYALIGVGFSLVWGVTNIINLAHGAIALLGAYITLFLFQYYGVDPFLSLPFSFIPLFIFGYILQRYLLNLVVKAQIFMLLILTFGIEIFLVNFMTTFFSADFRSVTPDYAGESLIIGDIVIPYIRLAVFAICILITLLLSLFLNKTWTGKAIKATSLDIDAAMMVGINPAKIFAITFAIASGLAGVAGSLFSLTQAFSPSMAGSLTLRAFIVSILGGLGRVEGALLGGIILGIVETLSSYIIGESYKNAITLAIMVLVLVIKPTGILGKKYFAEVKH</sequence>
<evidence type="ECO:0000256" key="5">
    <source>
        <dbReference type="ARBA" id="ARBA00022970"/>
    </source>
</evidence>
<keyword evidence="11" id="KW-1185">Reference proteome</keyword>
<evidence type="ECO:0000256" key="9">
    <source>
        <dbReference type="SAM" id="Phobius"/>
    </source>
</evidence>
<dbReference type="OrthoDB" id="9807115at2"/>
<dbReference type="STRING" id="86166.TAGGR_144"/>
<dbReference type="PANTHER" id="PTHR11795">
    <property type="entry name" value="BRANCHED-CHAIN AMINO ACID TRANSPORT SYSTEM PERMEASE PROTEIN LIVH"/>
    <property type="match status" value="1"/>
</dbReference>
<keyword evidence="2" id="KW-0813">Transport</keyword>
<feature type="transmembrane region" description="Helical" evidence="9">
    <location>
        <begin position="264"/>
        <end position="283"/>
    </location>
</feature>
<protein>
    <submittedName>
        <fullName evidence="10">Branched-chain amino acid transport system permease protein</fullName>
    </submittedName>
</protein>
<keyword evidence="6 9" id="KW-1133">Transmembrane helix</keyword>
<keyword evidence="4 9" id="KW-0812">Transmembrane</keyword>
<dbReference type="AlphaFoldDB" id="A0A0U9HLC1"/>
<evidence type="ECO:0000256" key="8">
    <source>
        <dbReference type="ARBA" id="ARBA00037998"/>
    </source>
</evidence>
<feature type="transmembrane region" description="Helical" evidence="9">
    <location>
        <begin position="91"/>
        <end position="115"/>
    </location>
</feature>